<organism evidence="16 17">
    <name type="scientific">Enterocloster alcoholdehydrogenati</name>
    <dbReference type="NCBI Taxonomy" id="2547410"/>
    <lineage>
        <taxon>Bacteria</taxon>
        <taxon>Bacillati</taxon>
        <taxon>Bacillota</taxon>
        <taxon>Clostridia</taxon>
        <taxon>Lachnospirales</taxon>
        <taxon>Lachnospiraceae</taxon>
        <taxon>Enterocloster</taxon>
    </lineage>
</organism>
<keyword evidence="13" id="KW-0175">Coiled coil</keyword>
<evidence type="ECO:0000313" key="16">
    <source>
        <dbReference type="EMBL" id="GAA6269104.1"/>
    </source>
</evidence>
<dbReference type="Pfam" id="PF00512">
    <property type="entry name" value="HisKA"/>
    <property type="match status" value="1"/>
</dbReference>
<dbReference type="CDD" id="cd01987">
    <property type="entry name" value="USP_KdpD-like"/>
    <property type="match status" value="1"/>
</dbReference>
<dbReference type="EMBL" id="BAABXL010000001">
    <property type="protein sequence ID" value="GAA6269104.1"/>
    <property type="molecule type" value="Genomic_DNA"/>
</dbReference>
<keyword evidence="6 14" id="KW-0812">Transmembrane</keyword>
<proteinExistence type="predicted"/>
<feature type="domain" description="Histidine kinase" evidence="15">
    <location>
        <begin position="404"/>
        <end position="621"/>
    </location>
</feature>
<dbReference type="InterPro" id="IPR036890">
    <property type="entry name" value="HATPase_C_sf"/>
</dbReference>
<evidence type="ECO:0000256" key="3">
    <source>
        <dbReference type="ARBA" id="ARBA00012438"/>
    </source>
</evidence>
<feature type="coiled-coil region" evidence="13">
    <location>
        <begin position="373"/>
        <end position="400"/>
    </location>
</feature>
<evidence type="ECO:0000256" key="10">
    <source>
        <dbReference type="ARBA" id="ARBA00022989"/>
    </source>
</evidence>
<dbReference type="Pfam" id="PF02518">
    <property type="entry name" value="HATPase_c"/>
    <property type="match status" value="1"/>
</dbReference>
<dbReference type="InterPro" id="IPR003661">
    <property type="entry name" value="HisK_dim/P_dom"/>
</dbReference>
<feature type="transmembrane region" description="Helical" evidence="14">
    <location>
        <begin position="204"/>
        <end position="223"/>
    </location>
</feature>
<evidence type="ECO:0000256" key="2">
    <source>
        <dbReference type="ARBA" id="ARBA00004141"/>
    </source>
</evidence>
<dbReference type="Gene3D" id="1.20.120.620">
    <property type="entry name" value="Backbone structure of the membrane domain of e. Coli histidine kinase receptor kdpd"/>
    <property type="match status" value="1"/>
</dbReference>
<keyword evidence="11" id="KW-0902">Two-component regulatory system</keyword>
<evidence type="ECO:0000256" key="1">
    <source>
        <dbReference type="ARBA" id="ARBA00000085"/>
    </source>
</evidence>
<keyword evidence="9" id="KW-0067">ATP-binding</keyword>
<comment type="catalytic activity">
    <reaction evidence="1">
        <text>ATP + protein L-histidine = ADP + protein N-phospho-L-histidine.</text>
        <dbReference type="EC" id="2.7.13.3"/>
    </reaction>
</comment>
<evidence type="ECO:0000256" key="11">
    <source>
        <dbReference type="ARBA" id="ARBA00023012"/>
    </source>
</evidence>
<protein>
    <recommendedName>
        <fullName evidence="3">histidine kinase</fullName>
        <ecNumber evidence="3">2.7.13.3</ecNumber>
    </recommendedName>
</protein>
<accession>A0ABQ0AYK6</accession>
<gene>
    <name evidence="16" type="ORF">F130042H8_21640</name>
</gene>
<evidence type="ECO:0000256" key="7">
    <source>
        <dbReference type="ARBA" id="ARBA00022741"/>
    </source>
</evidence>
<dbReference type="SMART" id="SM00388">
    <property type="entry name" value="HisKA"/>
    <property type="match status" value="1"/>
</dbReference>
<dbReference type="SMART" id="SM00387">
    <property type="entry name" value="HATPase_c"/>
    <property type="match status" value="1"/>
</dbReference>
<keyword evidence="10 14" id="KW-1133">Transmembrane helix</keyword>
<dbReference type="InterPro" id="IPR038318">
    <property type="entry name" value="KdpD_sf"/>
</dbReference>
<evidence type="ECO:0000256" key="4">
    <source>
        <dbReference type="ARBA" id="ARBA00022553"/>
    </source>
</evidence>
<dbReference type="SUPFAM" id="SSF47384">
    <property type="entry name" value="Homodimeric domain of signal transducing histidine kinase"/>
    <property type="match status" value="1"/>
</dbReference>
<dbReference type="Gene3D" id="3.30.450.40">
    <property type="match status" value="1"/>
</dbReference>
<dbReference type="InterPro" id="IPR029016">
    <property type="entry name" value="GAF-like_dom_sf"/>
</dbReference>
<dbReference type="PANTHER" id="PTHR45569:SF1">
    <property type="entry name" value="SENSOR PROTEIN KDPD"/>
    <property type="match status" value="1"/>
</dbReference>
<dbReference type="InterPro" id="IPR052023">
    <property type="entry name" value="Histidine_kinase_KdpD"/>
</dbReference>
<dbReference type="InterPro" id="IPR005467">
    <property type="entry name" value="His_kinase_dom"/>
</dbReference>
<dbReference type="PANTHER" id="PTHR45569">
    <property type="entry name" value="SENSOR PROTEIN KDPD"/>
    <property type="match status" value="1"/>
</dbReference>
<evidence type="ECO:0000256" key="13">
    <source>
        <dbReference type="SAM" id="Coils"/>
    </source>
</evidence>
<dbReference type="CDD" id="cd00075">
    <property type="entry name" value="HATPase"/>
    <property type="match status" value="1"/>
</dbReference>
<dbReference type="PRINTS" id="PR00344">
    <property type="entry name" value="BCTRLSENSOR"/>
</dbReference>
<feature type="transmembrane region" description="Helical" evidence="14">
    <location>
        <begin position="177"/>
        <end position="198"/>
    </location>
</feature>
<dbReference type="InterPro" id="IPR004358">
    <property type="entry name" value="Sig_transdc_His_kin-like_C"/>
</dbReference>
<dbReference type="Gene3D" id="3.30.565.10">
    <property type="entry name" value="Histidine kinase-like ATPase, C-terminal domain"/>
    <property type="match status" value="1"/>
</dbReference>
<dbReference type="PROSITE" id="PS50109">
    <property type="entry name" value="HIS_KIN"/>
    <property type="match status" value="1"/>
</dbReference>
<evidence type="ECO:0000256" key="14">
    <source>
        <dbReference type="SAM" id="Phobius"/>
    </source>
</evidence>
<keyword evidence="4" id="KW-0597">Phosphoprotein</keyword>
<dbReference type="InterPro" id="IPR025201">
    <property type="entry name" value="KdpD_TM"/>
</dbReference>
<keyword evidence="12 14" id="KW-0472">Membrane</keyword>
<comment type="subcellular location">
    <subcellularLocation>
        <location evidence="2">Membrane</location>
        <topology evidence="2">Multi-pass membrane protein</topology>
    </subcellularLocation>
</comment>
<reference evidence="16 17" key="1">
    <citation type="submission" date="2024-04" db="EMBL/GenBank/DDBJ databases">
        <title>Defined microbial consortia suppress multidrug-resistant proinflammatory Enterobacteriaceae via ecological control.</title>
        <authorList>
            <person name="Furuichi M."/>
            <person name="Kawaguchi T."/>
            <person name="Pust M."/>
            <person name="Yasuma K."/>
            <person name="Plichta D."/>
            <person name="Hasegawa N."/>
            <person name="Ohya T."/>
            <person name="Bhattarai S."/>
            <person name="Sasajima S."/>
            <person name="Aoto Y."/>
            <person name="Tuganbaev T."/>
            <person name="Yaginuma M."/>
            <person name="Ueda M."/>
            <person name="Okahashi N."/>
            <person name="Amafuji K."/>
            <person name="Kiridooshi Y."/>
            <person name="Sugita K."/>
            <person name="Strazar M."/>
            <person name="Skelly A."/>
            <person name="Suda W."/>
            <person name="Hattori M."/>
            <person name="Nakamoto N."/>
            <person name="Caballero S."/>
            <person name="Norman J."/>
            <person name="Olle B."/>
            <person name="Tanoue T."/>
            <person name="Arita M."/>
            <person name="Bucci V."/>
            <person name="Atarashi K."/>
            <person name="Xavier R."/>
            <person name="Honda K."/>
        </authorList>
    </citation>
    <scope>NUCLEOTIDE SEQUENCE [LARGE SCALE GENOMIC DNA]</scope>
    <source>
        <strain evidence="17">f13</strain>
    </source>
</reference>
<evidence type="ECO:0000313" key="17">
    <source>
        <dbReference type="Proteomes" id="UP001600894"/>
    </source>
</evidence>
<dbReference type="InterPro" id="IPR036097">
    <property type="entry name" value="HisK_dim/P_sf"/>
</dbReference>
<comment type="caution">
    <text evidence="16">The sequence shown here is derived from an EMBL/GenBank/DDBJ whole genome shotgun (WGS) entry which is preliminary data.</text>
</comment>
<feature type="transmembrane region" description="Helical" evidence="14">
    <location>
        <begin position="153"/>
        <end position="170"/>
    </location>
</feature>
<evidence type="ECO:0000256" key="5">
    <source>
        <dbReference type="ARBA" id="ARBA00022679"/>
    </source>
</evidence>
<dbReference type="Gene3D" id="1.10.287.130">
    <property type="match status" value="1"/>
</dbReference>
<evidence type="ECO:0000256" key="9">
    <source>
        <dbReference type="ARBA" id="ARBA00022840"/>
    </source>
</evidence>
<dbReference type="SUPFAM" id="SSF55874">
    <property type="entry name" value="ATPase domain of HSP90 chaperone/DNA topoisomerase II/histidine kinase"/>
    <property type="match status" value="1"/>
</dbReference>
<keyword evidence="5" id="KW-0808">Transferase</keyword>
<keyword evidence="7" id="KW-0547">Nucleotide-binding</keyword>
<name>A0ABQ0AYK6_9FIRM</name>
<evidence type="ECO:0000256" key="8">
    <source>
        <dbReference type="ARBA" id="ARBA00022777"/>
    </source>
</evidence>
<dbReference type="Proteomes" id="UP001600894">
    <property type="component" value="Unassembled WGS sequence"/>
</dbReference>
<dbReference type="CDD" id="cd00082">
    <property type="entry name" value="HisKA"/>
    <property type="match status" value="1"/>
</dbReference>
<keyword evidence="17" id="KW-1185">Reference proteome</keyword>
<evidence type="ECO:0000256" key="6">
    <source>
        <dbReference type="ARBA" id="ARBA00022692"/>
    </source>
</evidence>
<dbReference type="InterPro" id="IPR003594">
    <property type="entry name" value="HATPase_dom"/>
</dbReference>
<sequence length="626" mass="69239">MAEAFKGEFTALYVETSQSQRMDEEDRSRLRSHVRLAKKLGAKIETTCGDDIAFQISEFARLSGITKIVIGRSVTERSHFWGKQPLTEQLIANAPNMDIYIIPCQMAETAGFSRKNIQSALVLSVGDITKSILGLAAASCIGTLFEQLGFDEANIITVFVLAVLIISVTIRNQIYSLIAAIVSVLVFNFLFTAPKYTLVAYDRGYPVTFLIMFVAAFLTGTLASRMKRSSRQLAHVAFRTRVLFETNQLLQQKKTRNEIVSATAHQLIKLLDRDIIFYLVKDGKLGTPKVFRTEGDDIPEAYTSLEEKKAAQWAFDNNRHAGATTRNLSHASCLYLAVRVNDTVYGVVGIVIGNQPLAAFENSILLSILGECALALENEKNAWEKQEAALLAKNEQLRSQLLRAISHDLRTPLTSISGNASNLLSNSPSFDEATRQSLYQDIYDDSMWLINLVENLLSVTRLEEGRLNLNMSAELVDEVVKEALNHVDRKSSEHTITVSHEDEFLLARMDAKLIVQVVINLVNNAIKYTPAGSHIAVATRKDGKWAVIAVADDGPGVPDENKQKLFDMFYSGANRIVDSRRSLGLGLSLCKSIVNAHGGTITISDHVPHGAVFTFTLPAEEVRLTE</sequence>
<evidence type="ECO:0000256" key="12">
    <source>
        <dbReference type="ARBA" id="ARBA00023136"/>
    </source>
</evidence>
<dbReference type="EC" id="2.7.13.3" evidence="3"/>
<evidence type="ECO:0000259" key="15">
    <source>
        <dbReference type="PROSITE" id="PS50109"/>
    </source>
</evidence>
<keyword evidence="8" id="KW-0418">Kinase</keyword>
<dbReference type="Pfam" id="PF13493">
    <property type="entry name" value="DUF4118"/>
    <property type="match status" value="1"/>
</dbReference>